<dbReference type="AlphaFoldDB" id="A0A9W4S1W1"/>
<proteinExistence type="predicted"/>
<comment type="caution">
    <text evidence="3">The sequence shown here is derived from an EMBL/GenBank/DDBJ whole genome shotgun (WGS) entry which is preliminary data.</text>
</comment>
<reference evidence="3" key="1">
    <citation type="submission" date="2022-08" db="EMBL/GenBank/DDBJ databases">
        <authorList>
            <person name="Giroux E."/>
            <person name="Giroux E."/>
        </authorList>
    </citation>
    <scope>NUCLEOTIDE SEQUENCE</scope>
    <source>
        <strain evidence="3">H1091258</strain>
    </source>
</reference>
<keyword evidence="2" id="KW-0812">Transmembrane</keyword>
<accession>A0A9W4S1W1</accession>
<feature type="compositionally biased region" description="Polar residues" evidence="1">
    <location>
        <begin position="272"/>
        <end position="282"/>
    </location>
</feature>
<keyword evidence="4" id="KW-1185">Reference proteome</keyword>
<evidence type="ECO:0000256" key="1">
    <source>
        <dbReference type="SAM" id="MobiDB-lite"/>
    </source>
</evidence>
<feature type="region of interest" description="Disordered" evidence="1">
    <location>
        <begin position="54"/>
        <end position="76"/>
    </location>
</feature>
<feature type="compositionally biased region" description="Low complexity" evidence="1">
    <location>
        <begin position="236"/>
        <end position="269"/>
    </location>
</feature>
<dbReference type="Proteomes" id="UP001152533">
    <property type="component" value="Unassembled WGS sequence"/>
</dbReference>
<feature type="compositionally biased region" description="Basic and acidic residues" evidence="1">
    <location>
        <begin position="291"/>
        <end position="304"/>
    </location>
</feature>
<sequence>MQESNGAVSATPSPAPDSNRPFAIGVSFGIVALIGLLIGAFIFFRKRRDRRKKVDAVSQNMQNAPPPSNPPAAGFPRESAILRQPKRSTKEMEQTLVATYRQTKIANRTTREMEEQMVAQFMAANAAIPAPPAKDTPPNKPAAVPRNLSTTSFYYEKSINEPATVNNEPPFVPEPLRISTMKRPSSQAVQYPKVPYPPSTYDMYQGIGQGPYRESINIGYQPYNPDTYQPPPPAQQPVQPQPQFQPQESQFQPQESQFQPQQQPQYPAQAISRYSPQYSPQYNPLPGQLPRAERGPDRKFIGPG</sequence>
<keyword evidence="2" id="KW-1133">Transmembrane helix</keyword>
<evidence type="ECO:0000313" key="4">
    <source>
        <dbReference type="Proteomes" id="UP001152533"/>
    </source>
</evidence>
<protein>
    <submittedName>
        <fullName evidence="3">Uncharacterized protein</fullName>
    </submittedName>
</protein>
<feature type="region of interest" description="Disordered" evidence="1">
    <location>
        <begin position="205"/>
        <end position="304"/>
    </location>
</feature>
<feature type="transmembrane region" description="Helical" evidence="2">
    <location>
        <begin position="22"/>
        <end position="44"/>
    </location>
</feature>
<dbReference type="EMBL" id="CAMGZC010001109">
    <property type="protein sequence ID" value="CAI0651558.1"/>
    <property type="molecule type" value="Genomic_DNA"/>
</dbReference>
<keyword evidence="2" id="KW-0472">Membrane</keyword>
<name>A0A9W4S1W1_9PEZI</name>
<evidence type="ECO:0000256" key="2">
    <source>
        <dbReference type="SAM" id="Phobius"/>
    </source>
</evidence>
<gene>
    <name evidence="3" type="ORF">CGXH109_LOCUS107745</name>
</gene>
<organism evidence="3 4">
    <name type="scientific">Colletotrichum noveboracense</name>
    <dbReference type="NCBI Taxonomy" id="2664923"/>
    <lineage>
        <taxon>Eukaryota</taxon>
        <taxon>Fungi</taxon>
        <taxon>Dikarya</taxon>
        <taxon>Ascomycota</taxon>
        <taxon>Pezizomycotina</taxon>
        <taxon>Sordariomycetes</taxon>
        <taxon>Hypocreomycetidae</taxon>
        <taxon>Glomerellales</taxon>
        <taxon>Glomerellaceae</taxon>
        <taxon>Colletotrichum</taxon>
        <taxon>Colletotrichum gloeosporioides species complex</taxon>
    </lineage>
</organism>
<evidence type="ECO:0000313" key="3">
    <source>
        <dbReference type="EMBL" id="CAI0651558.1"/>
    </source>
</evidence>